<dbReference type="AlphaFoldDB" id="A0A5B7D6D3"/>
<gene>
    <name evidence="2" type="ORF">E2C01_009665</name>
</gene>
<feature type="compositionally biased region" description="Basic residues" evidence="1">
    <location>
        <begin position="113"/>
        <end position="122"/>
    </location>
</feature>
<accession>A0A5B7D6D3</accession>
<name>A0A5B7D6D3_PORTR</name>
<protein>
    <submittedName>
        <fullName evidence="2">Uncharacterized protein</fullName>
    </submittedName>
</protein>
<keyword evidence="3" id="KW-1185">Reference proteome</keyword>
<organism evidence="2 3">
    <name type="scientific">Portunus trituberculatus</name>
    <name type="common">Swimming crab</name>
    <name type="synonym">Neptunus trituberculatus</name>
    <dbReference type="NCBI Taxonomy" id="210409"/>
    <lineage>
        <taxon>Eukaryota</taxon>
        <taxon>Metazoa</taxon>
        <taxon>Ecdysozoa</taxon>
        <taxon>Arthropoda</taxon>
        <taxon>Crustacea</taxon>
        <taxon>Multicrustacea</taxon>
        <taxon>Malacostraca</taxon>
        <taxon>Eumalacostraca</taxon>
        <taxon>Eucarida</taxon>
        <taxon>Decapoda</taxon>
        <taxon>Pleocyemata</taxon>
        <taxon>Brachyura</taxon>
        <taxon>Eubrachyura</taxon>
        <taxon>Portunoidea</taxon>
        <taxon>Portunidae</taxon>
        <taxon>Portuninae</taxon>
        <taxon>Portunus</taxon>
    </lineage>
</organism>
<feature type="region of interest" description="Disordered" evidence="1">
    <location>
        <begin position="12"/>
        <end position="39"/>
    </location>
</feature>
<reference evidence="2 3" key="1">
    <citation type="submission" date="2019-05" db="EMBL/GenBank/DDBJ databases">
        <title>Another draft genome of Portunus trituberculatus and its Hox gene families provides insights of decapod evolution.</title>
        <authorList>
            <person name="Jeong J.-H."/>
            <person name="Song I."/>
            <person name="Kim S."/>
            <person name="Choi T."/>
            <person name="Kim D."/>
            <person name="Ryu S."/>
            <person name="Kim W."/>
        </authorList>
    </citation>
    <scope>NUCLEOTIDE SEQUENCE [LARGE SCALE GENOMIC DNA]</scope>
    <source>
        <tissue evidence="2">Muscle</tissue>
    </source>
</reference>
<sequence length="129" mass="15345">MCFSLLPPLIKTKQRSSTPNPLNEARSRSKRYHRVQDSTQKLEQEVEEVTRLGRFSEGVRRLMKVRMRSVEKIMTRKRKLADDTEHKDIWIKRDMNLEDTEKEKVLRNEAKEKTRKGWRSRKGISTGGF</sequence>
<evidence type="ECO:0000256" key="1">
    <source>
        <dbReference type="SAM" id="MobiDB-lite"/>
    </source>
</evidence>
<evidence type="ECO:0000313" key="2">
    <source>
        <dbReference type="EMBL" id="MPC16829.1"/>
    </source>
</evidence>
<dbReference type="Proteomes" id="UP000324222">
    <property type="component" value="Unassembled WGS sequence"/>
</dbReference>
<evidence type="ECO:0000313" key="3">
    <source>
        <dbReference type="Proteomes" id="UP000324222"/>
    </source>
</evidence>
<feature type="region of interest" description="Disordered" evidence="1">
    <location>
        <begin position="108"/>
        <end position="129"/>
    </location>
</feature>
<comment type="caution">
    <text evidence="2">The sequence shown here is derived from an EMBL/GenBank/DDBJ whole genome shotgun (WGS) entry which is preliminary data.</text>
</comment>
<dbReference type="EMBL" id="VSRR010000541">
    <property type="protein sequence ID" value="MPC16829.1"/>
    <property type="molecule type" value="Genomic_DNA"/>
</dbReference>
<proteinExistence type="predicted"/>